<proteinExistence type="predicted"/>
<evidence type="ECO:0000313" key="1">
    <source>
        <dbReference type="EMBL" id="SBW10477.1"/>
    </source>
</evidence>
<organism evidence="1">
    <name type="scientific">uncultured Dysgonomonas sp</name>
    <dbReference type="NCBI Taxonomy" id="206096"/>
    <lineage>
        <taxon>Bacteria</taxon>
        <taxon>Pseudomonadati</taxon>
        <taxon>Bacteroidota</taxon>
        <taxon>Bacteroidia</taxon>
        <taxon>Bacteroidales</taxon>
        <taxon>Dysgonomonadaceae</taxon>
        <taxon>Dysgonomonas</taxon>
        <taxon>environmental samples</taxon>
    </lineage>
</organism>
<reference evidence="1" key="1">
    <citation type="submission" date="2016-04" db="EMBL/GenBank/DDBJ databases">
        <authorList>
            <person name="Evans L.H."/>
            <person name="Alamgir A."/>
            <person name="Owens N."/>
            <person name="Weber N.D."/>
            <person name="Virtaneva K."/>
            <person name="Barbian K."/>
            <person name="Babar A."/>
            <person name="Rosenke K."/>
        </authorList>
    </citation>
    <scope>NUCLEOTIDE SEQUENCE</scope>
    <source>
        <strain evidence="1">86-2</strain>
    </source>
</reference>
<protein>
    <submittedName>
        <fullName evidence="1">Uncharacterized protein</fullName>
    </submittedName>
</protein>
<name>A0A212KFQ2_9BACT</name>
<accession>A0A212KFQ2</accession>
<gene>
    <name evidence="1" type="ORF">KL86DYS2_20096</name>
</gene>
<dbReference type="EMBL" id="FLUL01000002">
    <property type="protein sequence ID" value="SBW10477.1"/>
    <property type="molecule type" value="Genomic_DNA"/>
</dbReference>
<dbReference type="AlphaFoldDB" id="A0A212KFQ2"/>
<sequence length="49" mass="5475">MLIKYPGITGDKKISETNVRGKSTGCIDFQVRGSVWRSFGSMKLKSGYF</sequence>